<organism evidence="2 3">
    <name type="scientific">Streptomyces xantholiticus</name>
    <dbReference type="NCBI Taxonomy" id="68285"/>
    <lineage>
        <taxon>Bacteria</taxon>
        <taxon>Bacillati</taxon>
        <taxon>Actinomycetota</taxon>
        <taxon>Actinomycetes</taxon>
        <taxon>Kitasatosporales</taxon>
        <taxon>Streptomycetaceae</taxon>
        <taxon>Streptomyces</taxon>
    </lineage>
</organism>
<dbReference type="RefSeq" id="WP_100108173.1">
    <property type="nucleotide sequence ID" value="NZ_JBEPBX010000011.1"/>
</dbReference>
<feature type="transmembrane region" description="Helical" evidence="1">
    <location>
        <begin position="21"/>
        <end position="41"/>
    </location>
</feature>
<keyword evidence="1" id="KW-0472">Membrane</keyword>
<feature type="transmembrane region" description="Helical" evidence="1">
    <location>
        <begin position="86"/>
        <end position="105"/>
    </location>
</feature>
<keyword evidence="3" id="KW-1185">Reference proteome</keyword>
<evidence type="ECO:0000313" key="2">
    <source>
        <dbReference type="EMBL" id="MER6614599.1"/>
    </source>
</evidence>
<protein>
    <recommendedName>
        <fullName evidence="4">Integral membrane protein</fullName>
    </recommendedName>
</protein>
<keyword evidence="1" id="KW-0812">Transmembrane</keyword>
<accession>A0ABV1UUY1</accession>
<comment type="caution">
    <text evidence="2">The sequence shown here is derived from an EMBL/GenBank/DDBJ whole genome shotgun (WGS) entry which is preliminary data.</text>
</comment>
<proteinExistence type="predicted"/>
<reference evidence="2 3" key="1">
    <citation type="submission" date="2024-06" db="EMBL/GenBank/DDBJ databases">
        <title>The Natural Products Discovery Center: Release of the First 8490 Sequenced Strains for Exploring Actinobacteria Biosynthetic Diversity.</title>
        <authorList>
            <person name="Kalkreuter E."/>
            <person name="Kautsar S.A."/>
            <person name="Yang D."/>
            <person name="Bader C.D."/>
            <person name="Teijaro C.N."/>
            <person name="Fluegel L."/>
            <person name="Davis C.M."/>
            <person name="Simpson J.R."/>
            <person name="Lauterbach L."/>
            <person name="Steele A.D."/>
            <person name="Gui C."/>
            <person name="Meng S."/>
            <person name="Li G."/>
            <person name="Viehrig K."/>
            <person name="Ye F."/>
            <person name="Su P."/>
            <person name="Kiefer A.F."/>
            <person name="Nichols A."/>
            <person name="Cepeda A.J."/>
            <person name="Yan W."/>
            <person name="Fan B."/>
            <person name="Jiang Y."/>
            <person name="Adhikari A."/>
            <person name="Zheng C.-J."/>
            <person name="Schuster L."/>
            <person name="Cowan T.M."/>
            <person name="Smanski M.J."/>
            <person name="Chevrette M.G."/>
            <person name="De Carvalho L.P.S."/>
            <person name="Shen B."/>
        </authorList>
    </citation>
    <scope>NUCLEOTIDE SEQUENCE [LARGE SCALE GENOMIC DNA]</scope>
    <source>
        <strain evidence="2 3">NPDC000837</strain>
    </source>
</reference>
<evidence type="ECO:0000256" key="1">
    <source>
        <dbReference type="SAM" id="Phobius"/>
    </source>
</evidence>
<gene>
    <name evidence="2" type="ORF">ABT276_14730</name>
</gene>
<dbReference type="EMBL" id="JBEPBX010000011">
    <property type="protein sequence ID" value="MER6614599.1"/>
    <property type="molecule type" value="Genomic_DNA"/>
</dbReference>
<dbReference type="Proteomes" id="UP001445472">
    <property type="component" value="Unassembled WGS sequence"/>
</dbReference>
<feature type="transmembrane region" description="Helical" evidence="1">
    <location>
        <begin position="111"/>
        <end position="131"/>
    </location>
</feature>
<keyword evidence="1" id="KW-1133">Transmembrane helix</keyword>
<sequence length="134" mass="14117">MATHAAMPHRRRRTHEARHHSPLAWALPVTLGLTFGIWAAVIKRVEEGGVATGGQWVLGVATALVLAGLAFGLGRIQHRLPRELRALAYGALTAATIGFLTSLAGGSVLRAAGIGVGVGVGVGMAVFYFYYTRE</sequence>
<name>A0ABV1UUY1_9ACTN</name>
<evidence type="ECO:0008006" key="4">
    <source>
        <dbReference type="Google" id="ProtNLM"/>
    </source>
</evidence>
<evidence type="ECO:0000313" key="3">
    <source>
        <dbReference type="Proteomes" id="UP001445472"/>
    </source>
</evidence>
<feature type="transmembrane region" description="Helical" evidence="1">
    <location>
        <begin position="53"/>
        <end position="74"/>
    </location>
</feature>